<dbReference type="InterPro" id="IPR007159">
    <property type="entry name" value="SpoVT-AbrB_dom"/>
</dbReference>
<dbReference type="SMART" id="SM00966">
    <property type="entry name" value="SpoVT_AbrB"/>
    <property type="match status" value="1"/>
</dbReference>
<comment type="caution">
    <text evidence="2">The sequence shown here is derived from an EMBL/GenBank/DDBJ whole genome shotgun (WGS) entry which is preliminary data.</text>
</comment>
<dbReference type="InterPro" id="IPR037914">
    <property type="entry name" value="SpoVT-AbrB_sf"/>
</dbReference>
<dbReference type="EMBL" id="BARW01029423">
    <property type="protein sequence ID" value="GAJ09312.1"/>
    <property type="molecule type" value="Genomic_DNA"/>
</dbReference>
<organism evidence="2">
    <name type="scientific">marine sediment metagenome</name>
    <dbReference type="NCBI Taxonomy" id="412755"/>
    <lineage>
        <taxon>unclassified sequences</taxon>
        <taxon>metagenomes</taxon>
        <taxon>ecological metagenomes</taxon>
    </lineage>
</organism>
<sequence>MKGKDNLHRPKVFGSTTVGPRGQVVIPVNARRELGIDIGTTLLVFEALAGQGLALLKVDAIEQMMSMVSQHLNEFEKLVKDYKSPKATSGKGRAD</sequence>
<dbReference type="SUPFAM" id="SSF89447">
    <property type="entry name" value="AbrB/MazE/MraZ-like"/>
    <property type="match status" value="1"/>
</dbReference>
<gene>
    <name evidence="2" type="ORF">S12H4_47282</name>
</gene>
<dbReference type="Gene3D" id="2.10.260.10">
    <property type="match status" value="1"/>
</dbReference>
<dbReference type="GO" id="GO:0003677">
    <property type="term" value="F:DNA binding"/>
    <property type="evidence" value="ECO:0007669"/>
    <property type="project" value="InterPro"/>
</dbReference>
<accession>X1V0F8</accession>
<dbReference type="AlphaFoldDB" id="X1V0F8"/>
<protein>
    <recommendedName>
        <fullName evidence="1">SpoVT-AbrB domain-containing protein</fullName>
    </recommendedName>
</protein>
<evidence type="ECO:0000313" key="2">
    <source>
        <dbReference type="EMBL" id="GAJ09312.1"/>
    </source>
</evidence>
<evidence type="ECO:0000259" key="1">
    <source>
        <dbReference type="SMART" id="SM00966"/>
    </source>
</evidence>
<proteinExistence type="predicted"/>
<feature type="domain" description="SpoVT-AbrB" evidence="1">
    <location>
        <begin position="16"/>
        <end position="63"/>
    </location>
</feature>
<name>X1V0F8_9ZZZZ</name>
<reference evidence="2" key="1">
    <citation type="journal article" date="2014" name="Front. Microbiol.">
        <title>High frequency of phylogenetically diverse reductive dehalogenase-homologous genes in deep subseafloor sedimentary metagenomes.</title>
        <authorList>
            <person name="Kawai M."/>
            <person name="Futagami T."/>
            <person name="Toyoda A."/>
            <person name="Takaki Y."/>
            <person name="Nishi S."/>
            <person name="Hori S."/>
            <person name="Arai W."/>
            <person name="Tsubouchi T."/>
            <person name="Morono Y."/>
            <person name="Uchiyama I."/>
            <person name="Ito T."/>
            <person name="Fujiyama A."/>
            <person name="Inagaki F."/>
            <person name="Takami H."/>
        </authorList>
    </citation>
    <scope>NUCLEOTIDE SEQUENCE</scope>
    <source>
        <strain evidence="2">Expedition CK06-06</strain>
    </source>
</reference>